<sequence length="48" mass="5363" precursor="true">MTTKNMLLGLLTVSTIIFLVVSKSWDLKMLTAAIYIATLYLKAVIEDD</sequence>
<dbReference type="Proteomes" id="UP000001365">
    <property type="component" value="Chromosome"/>
</dbReference>
<accession>C0M6Y3</accession>
<protein>
    <submittedName>
        <fullName evidence="1">Phage membrane protein</fullName>
    </submittedName>
</protein>
<dbReference type="EMBL" id="FM204883">
    <property type="protein sequence ID" value="CAW92207.1"/>
    <property type="molecule type" value="Genomic_DNA"/>
</dbReference>
<dbReference type="KEGG" id="seu:SEQ_0194"/>
<gene>
    <name evidence="1" type="ordered locus">SEQ_0194</name>
</gene>
<name>C0M6Y3_STRE4</name>
<proteinExistence type="predicted"/>
<organism evidence="1 2">
    <name type="scientific">Streptococcus equi subsp. equi (strain 4047)</name>
    <dbReference type="NCBI Taxonomy" id="553482"/>
    <lineage>
        <taxon>Bacteria</taxon>
        <taxon>Bacillati</taxon>
        <taxon>Bacillota</taxon>
        <taxon>Bacilli</taxon>
        <taxon>Lactobacillales</taxon>
        <taxon>Streptococcaceae</taxon>
        <taxon>Streptococcus</taxon>
    </lineage>
</organism>
<evidence type="ECO:0000313" key="2">
    <source>
        <dbReference type="Proteomes" id="UP000001365"/>
    </source>
</evidence>
<dbReference type="AlphaFoldDB" id="C0M6Y3"/>
<dbReference type="RefSeq" id="WP_012678887.1">
    <property type="nucleotide sequence ID" value="NC_012471.1"/>
</dbReference>
<evidence type="ECO:0000313" key="1">
    <source>
        <dbReference type="EMBL" id="CAW92207.1"/>
    </source>
</evidence>
<reference evidence="1 2" key="1">
    <citation type="journal article" date="2009" name="PLoS Pathog.">
        <title>Genomic evidence for the evolution of Streptococcus equi: host restriction, increased virulence, and genetic exchange with human pathogens.</title>
        <authorList>
            <person name="Holden M.T.G."/>
            <person name="Heather Z."/>
            <person name="Paillot R."/>
            <person name="Steward K.F."/>
            <person name="Webb K."/>
            <person name="Ainslie F."/>
            <person name="Jourdan T."/>
            <person name="Bason N.C."/>
            <person name="Holroyd N.E."/>
            <person name="Mungall K."/>
            <person name="Quail M.A."/>
            <person name="Sanders M."/>
            <person name="Simmonds M."/>
            <person name="Willey D."/>
            <person name="Brooks K."/>
            <person name="Aanensen D.M."/>
            <person name="Spratt B.G."/>
            <person name="Jolley K.A."/>
            <person name="Maiden M.C.J."/>
            <person name="Kehoe M."/>
            <person name="Chanter N."/>
            <person name="Bentley S.D."/>
            <person name="Robinson C."/>
            <person name="Maskell D.J."/>
            <person name="Parkhill J."/>
            <person name="Waller A.S."/>
        </authorList>
    </citation>
    <scope>NUCLEOTIDE SEQUENCE [LARGE SCALE GENOMIC DNA]</scope>
    <source>
        <strain evidence="1 2">4047</strain>
    </source>
</reference>
<dbReference type="HOGENOM" id="CLU_3158138_0_0_9"/>